<protein>
    <submittedName>
        <fullName evidence="1">Uncharacterized protein</fullName>
    </submittedName>
</protein>
<dbReference type="EMBL" id="JACXSI010000028">
    <property type="protein sequence ID" value="MBD3109121.1"/>
    <property type="molecule type" value="Genomic_DNA"/>
</dbReference>
<dbReference type="RefSeq" id="WP_190998662.1">
    <property type="nucleotide sequence ID" value="NZ_JACXSI010000028.1"/>
</dbReference>
<organism evidence="1 2">
    <name type="scientific">Peribacillus faecalis</name>
    <dbReference type="NCBI Taxonomy" id="2772559"/>
    <lineage>
        <taxon>Bacteria</taxon>
        <taxon>Bacillati</taxon>
        <taxon>Bacillota</taxon>
        <taxon>Bacilli</taxon>
        <taxon>Bacillales</taxon>
        <taxon>Bacillaceae</taxon>
        <taxon>Peribacillus</taxon>
    </lineage>
</organism>
<dbReference type="Proteomes" id="UP000602076">
    <property type="component" value="Unassembled WGS sequence"/>
</dbReference>
<accession>A0A927CY01</accession>
<gene>
    <name evidence="1" type="ORF">IEO70_12260</name>
</gene>
<proteinExistence type="predicted"/>
<sequence length="70" mass="8372">MFKEMMTCTTEDLYEIAEKLATTLTSEEMAREWIITQRAHELSDEQEKKLHQLGRKVRKKFGMKPVRIEK</sequence>
<dbReference type="AlphaFoldDB" id="A0A927CY01"/>
<comment type="caution">
    <text evidence="1">The sequence shown here is derived from an EMBL/GenBank/DDBJ whole genome shotgun (WGS) entry which is preliminary data.</text>
</comment>
<evidence type="ECO:0000313" key="2">
    <source>
        <dbReference type="Proteomes" id="UP000602076"/>
    </source>
</evidence>
<evidence type="ECO:0000313" key="1">
    <source>
        <dbReference type="EMBL" id="MBD3109121.1"/>
    </source>
</evidence>
<keyword evidence="2" id="KW-1185">Reference proteome</keyword>
<name>A0A927CY01_9BACI</name>
<reference evidence="1" key="1">
    <citation type="submission" date="2020-09" db="EMBL/GenBank/DDBJ databases">
        <title>Bacillus faecalis sp. nov., a moderately halophilic bacterium isolated from cow faeces.</title>
        <authorList>
            <person name="Jiang L."/>
            <person name="Lee J."/>
        </authorList>
    </citation>
    <scope>NUCLEOTIDE SEQUENCE</scope>
    <source>
        <strain evidence="1">AGMB 02131</strain>
    </source>
</reference>